<dbReference type="Gene3D" id="2.30.39.10">
    <property type="entry name" value="Alpha-1-antitrypsin, domain 1"/>
    <property type="match status" value="2"/>
</dbReference>
<dbReference type="InterPro" id="IPR023795">
    <property type="entry name" value="Serpin_CS"/>
</dbReference>
<reference evidence="11" key="1">
    <citation type="submission" date="2022-11" db="UniProtKB">
        <authorList>
            <consortium name="WormBaseParasite"/>
        </authorList>
    </citation>
    <scope>IDENTIFICATION</scope>
</reference>
<organism evidence="10 11">
    <name type="scientific">Panagrolaimus davidi</name>
    <dbReference type="NCBI Taxonomy" id="227884"/>
    <lineage>
        <taxon>Eukaryota</taxon>
        <taxon>Metazoa</taxon>
        <taxon>Ecdysozoa</taxon>
        <taxon>Nematoda</taxon>
        <taxon>Chromadorea</taxon>
        <taxon>Rhabditida</taxon>
        <taxon>Tylenchina</taxon>
        <taxon>Panagrolaimomorpha</taxon>
        <taxon>Panagrolaimoidea</taxon>
        <taxon>Panagrolaimidae</taxon>
        <taxon>Panagrolaimus</taxon>
    </lineage>
</organism>
<keyword evidence="4" id="KW-0646">Protease inhibitor</keyword>
<comment type="subcellular location">
    <subcellularLocation>
        <location evidence="1">Secreted</location>
    </subcellularLocation>
</comment>
<evidence type="ECO:0000256" key="3">
    <source>
        <dbReference type="ARBA" id="ARBA00022525"/>
    </source>
</evidence>
<keyword evidence="3" id="KW-0964">Secreted</keyword>
<dbReference type="SMART" id="SM00093">
    <property type="entry name" value="SERPIN"/>
    <property type="match status" value="1"/>
</dbReference>
<dbReference type="GO" id="GO:0005615">
    <property type="term" value="C:extracellular space"/>
    <property type="evidence" value="ECO:0007669"/>
    <property type="project" value="InterPro"/>
</dbReference>
<dbReference type="Proteomes" id="UP000887578">
    <property type="component" value="Unplaced"/>
</dbReference>
<name>A0A914NYY2_9BILA</name>
<dbReference type="InterPro" id="IPR042178">
    <property type="entry name" value="Serpin_sf_1"/>
</dbReference>
<evidence type="ECO:0000313" key="10">
    <source>
        <dbReference type="Proteomes" id="UP000887578"/>
    </source>
</evidence>
<keyword evidence="5" id="KW-0732">Signal</keyword>
<dbReference type="Pfam" id="PF00079">
    <property type="entry name" value="Serpin"/>
    <property type="match status" value="3"/>
</dbReference>
<evidence type="ECO:0000256" key="5">
    <source>
        <dbReference type="ARBA" id="ARBA00022729"/>
    </source>
</evidence>
<dbReference type="InterPro" id="IPR042185">
    <property type="entry name" value="Serpin_sf_2"/>
</dbReference>
<dbReference type="WBParaSite" id="PDA_v2.g10092.t1">
    <property type="protein sequence ID" value="PDA_v2.g10092.t1"/>
    <property type="gene ID" value="PDA_v2.g10092"/>
</dbReference>
<keyword evidence="10" id="KW-1185">Reference proteome</keyword>
<evidence type="ECO:0000256" key="1">
    <source>
        <dbReference type="ARBA" id="ARBA00004613"/>
    </source>
</evidence>
<dbReference type="InterPro" id="IPR000215">
    <property type="entry name" value="Serpin_fam"/>
</dbReference>
<evidence type="ECO:0000256" key="8">
    <source>
        <dbReference type="RuleBase" id="RU000411"/>
    </source>
</evidence>
<dbReference type="GO" id="GO:0004867">
    <property type="term" value="F:serine-type endopeptidase inhibitor activity"/>
    <property type="evidence" value="ECO:0007669"/>
    <property type="project" value="UniProtKB-KW"/>
</dbReference>
<evidence type="ECO:0000313" key="11">
    <source>
        <dbReference type="WBParaSite" id="PDA_v2.g10092.t1"/>
    </source>
</evidence>
<evidence type="ECO:0000259" key="9">
    <source>
        <dbReference type="SMART" id="SM00093"/>
    </source>
</evidence>
<evidence type="ECO:0000256" key="4">
    <source>
        <dbReference type="ARBA" id="ARBA00022690"/>
    </source>
</evidence>
<dbReference type="AlphaFoldDB" id="A0A914NYY2"/>
<dbReference type="FunFam" id="2.30.39.10:FF:000030">
    <property type="entry name" value="Serpin 2"/>
    <property type="match status" value="1"/>
</dbReference>
<dbReference type="PROSITE" id="PS00284">
    <property type="entry name" value="SERPIN"/>
    <property type="match status" value="1"/>
</dbReference>
<evidence type="ECO:0000256" key="6">
    <source>
        <dbReference type="ARBA" id="ARBA00022900"/>
    </source>
</evidence>
<accession>A0A914NYY2</accession>
<protein>
    <submittedName>
        <fullName evidence="11">Serpin domain-containing protein</fullName>
    </submittedName>
</protein>
<sequence length="322" mass="36139">MPGNSESITESQLGFALKLLQSQHSDNTSSVFSPVSIAIALATVHLGAQGDTEKQIRNALAEGFEESDIYGYFKTLIKGIKDGYGVKVPSPEPEIDPNDKEALERRRFKLACLRDCNPCISACVLEIFSRVYIDDNIILKNNFVEKFNEFNNETIEKVNFAKAAMVAQAKMMQQGAKEWRYSETDAFQMLTLGYQYNDLSMRIILPKNRYGLADIIKNLTANELLNHLTKRDKAETDEEGTEAAAITAIYLMGCNLREPPPPIKFTANHPFIYLITDSKNNIYFCGVVSGAEFDDCGSYQFKEKLSKNPVTSFAKKFFGKKP</sequence>
<dbReference type="SUPFAM" id="SSF56574">
    <property type="entry name" value="Serpins"/>
    <property type="match status" value="1"/>
</dbReference>
<dbReference type="PANTHER" id="PTHR11461:SF211">
    <property type="entry name" value="GH10112P-RELATED"/>
    <property type="match status" value="1"/>
</dbReference>
<evidence type="ECO:0000256" key="2">
    <source>
        <dbReference type="ARBA" id="ARBA00009500"/>
    </source>
</evidence>
<evidence type="ECO:0000256" key="7">
    <source>
        <dbReference type="ARBA" id="ARBA00023180"/>
    </source>
</evidence>
<proteinExistence type="inferred from homology"/>
<comment type="similarity">
    <text evidence="2 8">Belongs to the serpin family.</text>
</comment>
<dbReference type="InterPro" id="IPR023796">
    <property type="entry name" value="Serpin_dom"/>
</dbReference>
<feature type="domain" description="Serpin" evidence="9">
    <location>
        <begin position="15"/>
        <end position="291"/>
    </location>
</feature>
<dbReference type="InterPro" id="IPR036186">
    <property type="entry name" value="Serpin_sf"/>
</dbReference>
<dbReference type="PANTHER" id="PTHR11461">
    <property type="entry name" value="SERINE PROTEASE INHIBITOR, SERPIN"/>
    <property type="match status" value="1"/>
</dbReference>
<keyword evidence="7" id="KW-0325">Glycoprotein</keyword>
<dbReference type="Gene3D" id="3.30.497.10">
    <property type="entry name" value="Antithrombin, subunit I, domain 2"/>
    <property type="match status" value="1"/>
</dbReference>
<keyword evidence="6" id="KW-0722">Serine protease inhibitor</keyword>